<evidence type="ECO:0000259" key="6">
    <source>
        <dbReference type="Pfam" id="PF00294"/>
    </source>
</evidence>
<evidence type="ECO:0000256" key="4">
    <source>
        <dbReference type="ARBA" id="ARBA00022777"/>
    </source>
</evidence>
<dbReference type="PROSITE" id="PS00584">
    <property type="entry name" value="PFKB_KINASES_2"/>
    <property type="match status" value="1"/>
</dbReference>
<dbReference type="EMBL" id="BAABHO010000023">
    <property type="protein sequence ID" value="GAA4793183.1"/>
    <property type="molecule type" value="Genomic_DNA"/>
</dbReference>
<keyword evidence="3" id="KW-0547">Nucleotide-binding</keyword>
<accession>A0ABP9BF14</accession>
<reference evidence="8" key="1">
    <citation type="journal article" date="2019" name="Int. J. Syst. Evol. Microbiol.">
        <title>The Global Catalogue of Microorganisms (GCM) 10K type strain sequencing project: providing services to taxonomists for standard genome sequencing and annotation.</title>
        <authorList>
            <consortium name="The Broad Institute Genomics Platform"/>
            <consortium name="The Broad Institute Genome Sequencing Center for Infectious Disease"/>
            <person name="Wu L."/>
            <person name="Ma J."/>
        </authorList>
    </citation>
    <scope>NUCLEOTIDE SEQUENCE [LARGE SCALE GENOMIC DNA]</scope>
    <source>
        <strain evidence="8">JCM 17979</strain>
    </source>
</reference>
<keyword evidence="4 7" id="KW-0418">Kinase</keyword>
<keyword evidence="2" id="KW-0808">Transferase</keyword>
<dbReference type="GO" id="GO:0016301">
    <property type="term" value="F:kinase activity"/>
    <property type="evidence" value="ECO:0007669"/>
    <property type="project" value="UniProtKB-KW"/>
</dbReference>
<keyword evidence="5" id="KW-0067">ATP-binding</keyword>
<evidence type="ECO:0000313" key="7">
    <source>
        <dbReference type="EMBL" id="GAA4793183.1"/>
    </source>
</evidence>
<dbReference type="Pfam" id="PF00294">
    <property type="entry name" value="PfkB"/>
    <property type="match status" value="1"/>
</dbReference>
<dbReference type="Gene3D" id="3.40.1190.20">
    <property type="match status" value="1"/>
</dbReference>
<sequence length="330" mass="33631">MDDAVGDHQSGRDVTGRVVVGGEALVDLVPVPGEHSVDQGGDPALRPLAPRLGGGPFNTAVGLGRLGAPTTMLTRLSTDAFGDALVARLEANDVDTGLLQRGPEPTTLAVVTLDAAGAARYTFHVEGTADRLVADPGELPADTAAVAVGTLSLVLEPGASRYAALAQREAARGRLVSLDPNLRPGLVDDPAALVARLDAVAAVAGLVKFSDEDAERWGRSPQDVLDLGAGAVVLTRGGEGLTAHTRGGGVVEVPADRVGPLVDTIGAGDSVHAALLAWLAHRDALDRDAVARLDAQAWSQALASAARAAAWTVSRAGAEPPWRAELDAAT</sequence>
<keyword evidence="8" id="KW-1185">Reference proteome</keyword>
<dbReference type="InterPro" id="IPR050306">
    <property type="entry name" value="PfkB_Carbo_kinase"/>
</dbReference>
<evidence type="ECO:0000256" key="2">
    <source>
        <dbReference type="ARBA" id="ARBA00022679"/>
    </source>
</evidence>
<dbReference type="SUPFAM" id="SSF53613">
    <property type="entry name" value="Ribokinase-like"/>
    <property type="match status" value="1"/>
</dbReference>
<name>A0ABP9BF14_9PSEU</name>
<evidence type="ECO:0000256" key="5">
    <source>
        <dbReference type="ARBA" id="ARBA00022840"/>
    </source>
</evidence>
<organism evidence="7 8">
    <name type="scientific">Actinomycetospora chlora</name>
    <dbReference type="NCBI Taxonomy" id="663608"/>
    <lineage>
        <taxon>Bacteria</taxon>
        <taxon>Bacillati</taxon>
        <taxon>Actinomycetota</taxon>
        <taxon>Actinomycetes</taxon>
        <taxon>Pseudonocardiales</taxon>
        <taxon>Pseudonocardiaceae</taxon>
        <taxon>Actinomycetospora</taxon>
    </lineage>
</organism>
<gene>
    <name evidence="7" type="ORF">GCM10023200_31190</name>
</gene>
<proteinExistence type="inferred from homology"/>
<dbReference type="PANTHER" id="PTHR43085:SF1">
    <property type="entry name" value="PSEUDOURIDINE KINASE-RELATED"/>
    <property type="match status" value="1"/>
</dbReference>
<protein>
    <submittedName>
        <fullName evidence="7">Carbohydrate kinase</fullName>
    </submittedName>
</protein>
<comment type="caution">
    <text evidence="7">The sequence shown here is derived from an EMBL/GenBank/DDBJ whole genome shotgun (WGS) entry which is preliminary data.</text>
</comment>
<evidence type="ECO:0000256" key="1">
    <source>
        <dbReference type="ARBA" id="ARBA00010688"/>
    </source>
</evidence>
<evidence type="ECO:0000313" key="8">
    <source>
        <dbReference type="Proteomes" id="UP001500928"/>
    </source>
</evidence>
<evidence type="ECO:0000256" key="3">
    <source>
        <dbReference type="ARBA" id="ARBA00022741"/>
    </source>
</evidence>
<dbReference type="InterPro" id="IPR002173">
    <property type="entry name" value="Carboh/pur_kinase_PfkB_CS"/>
</dbReference>
<feature type="domain" description="Carbohydrate kinase PfkB" evidence="6">
    <location>
        <begin position="17"/>
        <end position="321"/>
    </location>
</feature>
<dbReference type="CDD" id="cd01167">
    <property type="entry name" value="bac_FRK"/>
    <property type="match status" value="1"/>
</dbReference>
<comment type="similarity">
    <text evidence="1">Belongs to the carbohydrate kinase PfkB family.</text>
</comment>
<dbReference type="PANTHER" id="PTHR43085">
    <property type="entry name" value="HEXOKINASE FAMILY MEMBER"/>
    <property type="match status" value="1"/>
</dbReference>
<dbReference type="InterPro" id="IPR029056">
    <property type="entry name" value="Ribokinase-like"/>
</dbReference>
<dbReference type="InterPro" id="IPR011611">
    <property type="entry name" value="PfkB_dom"/>
</dbReference>
<dbReference type="Proteomes" id="UP001500928">
    <property type="component" value="Unassembled WGS sequence"/>
</dbReference>